<evidence type="ECO:0000256" key="1">
    <source>
        <dbReference type="PROSITE-ProRule" id="PRU00339"/>
    </source>
</evidence>
<sequence length="520" mass="60011">MKQYIEACKQFDQILKTDQKNQNALCNLYHVYQKLGDWQRANKYYEQYKSCSDDKKGKATYLGEQGFAILFDCHTKTNELERYRRSVKMFEESLQISKDLPKGKRENGCVEDQKGSDWELALLQWKLWYAQSLQRMSNACRPAIDQDDLKHCYREGLMTLKDIIAETEHSKHSHVTSIAYTYLGSFLSKNRWSGLKEFGEQHELQSELENPVLCFTEALKIQRNTEVLIRYALSLKFKDICKAIECITEALKIDTSTDGNWFAWSVSSDLHVYHVEMDKLCNGPELLRLAIEHGEKGASKNQTASLSVTLGKAYHYLARDHTHDEEAKSELYLKALEHFLHAVQHLDGDKQDSVHIAHGKCLLDMGQYRPALESFKRAVELGLDARRKISSSYSLMMKYYMKVLEMESNKTEKYNLLEIISYWLRVGATEEDLVKQINPKKGCKALTGQNKCHQVEVSNENRNLSMSQEKQRERSMCFTSVDDFPTHKSQGDNISSVYIAADHTGIPADYIKVLQTIILQ</sequence>
<dbReference type="PROSITE" id="PS50005">
    <property type="entry name" value="TPR"/>
    <property type="match status" value="1"/>
</dbReference>
<comment type="caution">
    <text evidence="2">The sequence shown here is derived from an EMBL/GenBank/DDBJ whole genome shotgun (WGS) entry which is preliminary data.</text>
</comment>
<keyword evidence="3" id="KW-1185">Reference proteome</keyword>
<keyword evidence="1" id="KW-0802">TPR repeat</keyword>
<gene>
    <name evidence="2" type="ORF">CHS0354_010897</name>
</gene>
<evidence type="ECO:0000313" key="2">
    <source>
        <dbReference type="EMBL" id="KAK3595287.1"/>
    </source>
</evidence>
<dbReference type="InterPro" id="IPR019734">
    <property type="entry name" value="TPR_rpt"/>
</dbReference>
<dbReference type="Gene3D" id="1.25.40.10">
    <property type="entry name" value="Tetratricopeptide repeat domain"/>
    <property type="match status" value="2"/>
</dbReference>
<dbReference type="PANTHER" id="PTHR16253">
    <property type="entry name" value="TETRATRICOPEPTIDE REPEAT PROTEIN 22"/>
    <property type="match status" value="1"/>
</dbReference>
<dbReference type="InterPro" id="IPR042342">
    <property type="entry name" value="TTC22"/>
</dbReference>
<reference evidence="2" key="1">
    <citation type="journal article" date="2021" name="Genome Biol. Evol.">
        <title>A High-Quality Reference Genome for a Parasitic Bivalve with Doubly Uniparental Inheritance (Bivalvia: Unionida).</title>
        <authorList>
            <person name="Smith C.H."/>
        </authorList>
    </citation>
    <scope>NUCLEOTIDE SEQUENCE</scope>
    <source>
        <strain evidence="2">CHS0354</strain>
    </source>
</reference>
<feature type="repeat" description="TPR" evidence="1">
    <location>
        <begin position="352"/>
        <end position="385"/>
    </location>
</feature>
<dbReference type="SUPFAM" id="SSF48452">
    <property type="entry name" value="TPR-like"/>
    <property type="match status" value="1"/>
</dbReference>
<dbReference type="EMBL" id="JAEAOA010000678">
    <property type="protein sequence ID" value="KAK3595287.1"/>
    <property type="molecule type" value="Genomic_DNA"/>
</dbReference>
<accession>A0AAE0SNW1</accession>
<reference evidence="2" key="3">
    <citation type="submission" date="2023-05" db="EMBL/GenBank/DDBJ databases">
        <authorList>
            <person name="Smith C.H."/>
        </authorList>
    </citation>
    <scope>NUCLEOTIDE SEQUENCE</scope>
    <source>
        <strain evidence="2">CHS0354</strain>
        <tissue evidence="2">Mantle</tissue>
    </source>
</reference>
<evidence type="ECO:0000313" key="3">
    <source>
        <dbReference type="Proteomes" id="UP001195483"/>
    </source>
</evidence>
<name>A0AAE0SNW1_9BIVA</name>
<dbReference type="InterPro" id="IPR011990">
    <property type="entry name" value="TPR-like_helical_dom_sf"/>
</dbReference>
<protein>
    <submittedName>
        <fullName evidence="2">Uncharacterized protein</fullName>
    </submittedName>
</protein>
<dbReference type="PANTHER" id="PTHR16253:SF0">
    <property type="entry name" value="TETRATRICOPEPTIDE REPEAT PROTEIN 22"/>
    <property type="match status" value="1"/>
</dbReference>
<dbReference type="AlphaFoldDB" id="A0AAE0SNW1"/>
<organism evidence="2 3">
    <name type="scientific">Potamilus streckersoni</name>
    <dbReference type="NCBI Taxonomy" id="2493646"/>
    <lineage>
        <taxon>Eukaryota</taxon>
        <taxon>Metazoa</taxon>
        <taxon>Spiralia</taxon>
        <taxon>Lophotrochozoa</taxon>
        <taxon>Mollusca</taxon>
        <taxon>Bivalvia</taxon>
        <taxon>Autobranchia</taxon>
        <taxon>Heteroconchia</taxon>
        <taxon>Palaeoheterodonta</taxon>
        <taxon>Unionida</taxon>
        <taxon>Unionoidea</taxon>
        <taxon>Unionidae</taxon>
        <taxon>Ambleminae</taxon>
        <taxon>Lampsilini</taxon>
        <taxon>Potamilus</taxon>
    </lineage>
</organism>
<dbReference type="Proteomes" id="UP001195483">
    <property type="component" value="Unassembled WGS sequence"/>
</dbReference>
<proteinExistence type="predicted"/>
<reference evidence="2" key="2">
    <citation type="journal article" date="2021" name="Genome Biol. Evol.">
        <title>Developing a high-quality reference genome for a parasitic bivalve with doubly uniparental inheritance (Bivalvia: Unionida).</title>
        <authorList>
            <person name="Smith C.H."/>
        </authorList>
    </citation>
    <scope>NUCLEOTIDE SEQUENCE</scope>
    <source>
        <strain evidence="2">CHS0354</strain>
        <tissue evidence="2">Mantle</tissue>
    </source>
</reference>